<evidence type="ECO:0000313" key="1">
    <source>
        <dbReference type="EMBL" id="JAB67136.1"/>
    </source>
</evidence>
<feature type="non-terminal residue" evidence="1">
    <location>
        <position position="1"/>
    </location>
</feature>
<sequence length="113" mass="13020">AEQSYEALNLKTSNLMPHITDWFQFNLLLINANKTNSILFRHSRNNHNFPKKINIDNTDIAYISTTKFLGITIDEHMNWRAPAQLLCGRLSKICSTLKELKKVMDQKTLITAS</sequence>
<reference evidence="1" key="1">
    <citation type="submission" date="2013-07" db="EMBL/GenBank/DDBJ databases">
        <title>Midgut Transcriptome Profiling of Anoplphora glabripennis, a Lignocellulose Degrading, Wood-Boring Cerambycid.</title>
        <authorList>
            <person name="Scully E.D."/>
            <person name="Hoover K."/>
            <person name="Carlson J.E."/>
            <person name="Tien M."/>
            <person name="Geib S.M."/>
        </authorList>
    </citation>
    <scope>NUCLEOTIDE SEQUENCE</scope>
</reference>
<name>V5IAE4_ANOGL</name>
<dbReference type="AlphaFoldDB" id="V5IAE4"/>
<organism evidence="1">
    <name type="scientific">Anoplophora glabripennis</name>
    <name type="common">Asian longhorn beetle</name>
    <name type="synonym">Anoplophora nobilis</name>
    <dbReference type="NCBI Taxonomy" id="217634"/>
    <lineage>
        <taxon>Eukaryota</taxon>
        <taxon>Metazoa</taxon>
        <taxon>Ecdysozoa</taxon>
        <taxon>Arthropoda</taxon>
        <taxon>Hexapoda</taxon>
        <taxon>Insecta</taxon>
        <taxon>Pterygota</taxon>
        <taxon>Neoptera</taxon>
        <taxon>Endopterygota</taxon>
        <taxon>Coleoptera</taxon>
        <taxon>Polyphaga</taxon>
        <taxon>Cucujiformia</taxon>
        <taxon>Chrysomeloidea</taxon>
        <taxon>Cerambycidae</taxon>
        <taxon>Lamiinae</taxon>
        <taxon>Lamiini</taxon>
        <taxon>Anoplophora</taxon>
    </lineage>
</organism>
<proteinExistence type="predicted"/>
<dbReference type="EMBL" id="GALX01001330">
    <property type="protein sequence ID" value="JAB67136.1"/>
    <property type="molecule type" value="Transcribed_RNA"/>
</dbReference>
<protein>
    <submittedName>
        <fullName evidence="1">Uncharacterized protein</fullName>
    </submittedName>
</protein>
<accession>V5IAE4</accession>